<keyword evidence="3" id="KW-1185">Reference proteome</keyword>
<dbReference type="CDD" id="cd02440">
    <property type="entry name" value="AdoMet_MTases"/>
    <property type="match status" value="1"/>
</dbReference>
<dbReference type="Gene3D" id="3.40.50.150">
    <property type="entry name" value="Vaccinia Virus protein VP39"/>
    <property type="match status" value="1"/>
</dbReference>
<dbReference type="AlphaFoldDB" id="A0A2N3LJB7"/>
<organism evidence="2 3">
    <name type="scientific">Heyndrickxia camelliae</name>
    <dbReference type="NCBI Taxonomy" id="1707093"/>
    <lineage>
        <taxon>Bacteria</taxon>
        <taxon>Bacillati</taxon>
        <taxon>Bacillota</taxon>
        <taxon>Bacilli</taxon>
        <taxon>Bacillales</taxon>
        <taxon>Bacillaceae</taxon>
        <taxon>Heyndrickxia</taxon>
    </lineage>
</organism>
<evidence type="ECO:0000313" key="3">
    <source>
        <dbReference type="Proteomes" id="UP000233440"/>
    </source>
</evidence>
<dbReference type="Pfam" id="PF08242">
    <property type="entry name" value="Methyltransf_12"/>
    <property type="match status" value="1"/>
</dbReference>
<dbReference type="InterPro" id="IPR013217">
    <property type="entry name" value="Methyltransf_12"/>
</dbReference>
<proteinExistence type="predicted"/>
<reference evidence="2 3" key="1">
    <citation type="submission" date="2017-11" db="EMBL/GenBank/DDBJ databases">
        <title>Bacillus camelliae sp. nov., isolated from pu'er tea.</title>
        <authorList>
            <person name="Niu L."/>
        </authorList>
    </citation>
    <scope>NUCLEOTIDE SEQUENCE [LARGE SCALE GENOMIC DNA]</scope>
    <source>
        <strain evidence="2 3">7578-1</strain>
    </source>
</reference>
<evidence type="ECO:0000259" key="1">
    <source>
        <dbReference type="Pfam" id="PF08242"/>
    </source>
</evidence>
<comment type="caution">
    <text evidence="2">The sequence shown here is derived from an EMBL/GenBank/DDBJ whole genome shotgun (WGS) entry which is preliminary data.</text>
</comment>
<evidence type="ECO:0000313" key="2">
    <source>
        <dbReference type="EMBL" id="PKR84633.1"/>
    </source>
</evidence>
<accession>A0A2N3LJB7</accession>
<dbReference type="InterPro" id="IPR029063">
    <property type="entry name" value="SAM-dependent_MTases_sf"/>
</dbReference>
<dbReference type="OrthoDB" id="9804312at2"/>
<name>A0A2N3LJB7_9BACI</name>
<protein>
    <recommendedName>
        <fullName evidence="1">Methyltransferase type 12 domain-containing protein</fullName>
    </recommendedName>
</protein>
<dbReference type="RefSeq" id="WP_101354657.1">
    <property type="nucleotide sequence ID" value="NZ_PIQO01000009.1"/>
</dbReference>
<dbReference type="SUPFAM" id="SSF53335">
    <property type="entry name" value="S-adenosyl-L-methionine-dependent methyltransferases"/>
    <property type="match status" value="1"/>
</dbReference>
<gene>
    <name evidence="2" type="ORF">CWO92_13050</name>
</gene>
<feature type="domain" description="Methyltransferase type 12" evidence="1">
    <location>
        <begin position="59"/>
        <end position="142"/>
    </location>
</feature>
<sequence>MDKSTNEKFKAFTNKFFATKNITDSYKDVQWGSTESQKIRFQYICKLFEKDQSNDITLLDVGCGLGHLYDFILEKNYNNIRYSGLDIQKDFIEFAKKKHPEGNFMNKSLFELDADKHYDYLVASGTFSVTVPNENMKIFLEESVEKMFALCNKGIAFNLLTTRMPSEYIGTTETHFNPVEILDMCFKLTNRINLYHSYKPNDFTILMYK</sequence>
<dbReference type="EMBL" id="PIQO01000009">
    <property type="protein sequence ID" value="PKR84633.1"/>
    <property type="molecule type" value="Genomic_DNA"/>
</dbReference>
<dbReference type="Proteomes" id="UP000233440">
    <property type="component" value="Unassembled WGS sequence"/>
</dbReference>